<dbReference type="AlphaFoldDB" id="A0A1H5TRQ6"/>
<dbReference type="PROSITE" id="PS50206">
    <property type="entry name" value="RHODANESE_3"/>
    <property type="match status" value="1"/>
</dbReference>
<sequence length="151" mass="16228">MSAALLGSRTLTAQAPAVPEHVPASSVPQDHLVQPEVFAAELKSGAAKGQLIFQVGSRVLFEQAHIPHAEYMGPTGKPEGLNILGARAENLAPDQDIVLYCGCCPWARCPNIAPAWNLLHDMGFTHVRVLYLADNFGTNWVAKGYPSEPSK</sequence>
<name>A0A1H5TRQ6_9BACT</name>
<reference evidence="2 3" key="1">
    <citation type="submission" date="2016-10" db="EMBL/GenBank/DDBJ databases">
        <authorList>
            <person name="de Groot N.N."/>
        </authorList>
    </citation>
    <scope>NUCLEOTIDE SEQUENCE [LARGE SCALE GENOMIC DNA]</scope>
    <source>
        <strain evidence="2 3">DSM 22489</strain>
    </source>
</reference>
<organism evidence="2 3">
    <name type="scientific">Bryocella elongata</name>
    <dbReference type="NCBI Taxonomy" id="863522"/>
    <lineage>
        <taxon>Bacteria</taxon>
        <taxon>Pseudomonadati</taxon>
        <taxon>Acidobacteriota</taxon>
        <taxon>Terriglobia</taxon>
        <taxon>Terriglobales</taxon>
        <taxon>Acidobacteriaceae</taxon>
        <taxon>Bryocella</taxon>
    </lineage>
</organism>
<protein>
    <recommendedName>
        <fullName evidence="1">Rhodanese domain-containing protein</fullName>
    </recommendedName>
</protein>
<dbReference type="InterPro" id="IPR036873">
    <property type="entry name" value="Rhodanese-like_dom_sf"/>
</dbReference>
<gene>
    <name evidence="2" type="ORF">SAMN05421819_0716</name>
</gene>
<dbReference type="Gene3D" id="3.40.250.10">
    <property type="entry name" value="Rhodanese-like domain"/>
    <property type="match status" value="1"/>
</dbReference>
<proteinExistence type="predicted"/>
<dbReference type="InterPro" id="IPR001763">
    <property type="entry name" value="Rhodanese-like_dom"/>
</dbReference>
<feature type="domain" description="Rhodanese" evidence="1">
    <location>
        <begin position="46"/>
        <end position="149"/>
    </location>
</feature>
<dbReference type="EMBL" id="FNVA01000001">
    <property type="protein sequence ID" value="SEF65562.1"/>
    <property type="molecule type" value="Genomic_DNA"/>
</dbReference>
<dbReference type="Pfam" id="PF00581">
    <property type="entry name" value="Rhodanese"/>
    <property type="match status" value="1"/>
</dbReference>
<dbReference type="Proteomes" id="UP000236728">
    <property type="component" value="Unassembled WGS sequence"/>
</dbReference>
<dbReference type="SUPFAM" id="SSF52821">
    <property type="entry name" value="Rhodanese/Cell cycle control phosphatase"/>
    <property type="match status" value="1"/>
</dbReference>
<keyword evidence="3" id="KW-1185">Reference proteome</keyword>
<evidence type="ECO:0000259" key="1">
    <source>
        <dbReference type="PROSITE" id="PS50206"/>
    </source>
</evidence>
<evidence type="ECO:0000313" key="2">
    <source>
        <dbReference type="EMBL" id="SEF65562.1"/>
    </source>
</evidence>
<evidence type="ECO:0000313" key="3">
    <source>
        <dbReference type="Proteomes" id="UP000236728"/>
    </source>
</evidence>
<accession>A0A1H5TRQ6</accession>